<keyword evidence="12" id="KW-0573">Peptidoglycan synthesis</keyword>
<evidence type="ECO:0000313" key="23">
    <source>
        <dbReference type="Proteomes" id="UP001409291"/>
    </source>
</evidence>
<reference evidence="22 23" key="1">
    <citation type="submission" date="2024-04" db="EMBL/GenBank/DDBJ databases">
        <title>WGS of bacteria from Torrens River.</title>
        <authorList>
            <person name="Wyrsch E.R."/>
            <person name="Drigo B."/>
        </authorList>
    </citation>
    <scope>NUCLEOTIDE SEQUENCE [LARGE SCALE GENOMIC DNA]</scope>
    <source>
        <strain evidence="22 23">TWI391</strain>
    </source>
</reference>
<evidence type="ECO:0000256" key="8">
    <source>
        <dbReference type="ARBA" id="ARBA00022676"/>
    </source>
</evidence>
<evidence type="ECO:0000256" key="19">
    <source>
        <dbReference type="SAM" id="Phobius"/>
    </source>
</evidence>
<evidence type="ECO:0000256" key="13">
    <source>
        <dbReference type="ARBA" id="ARBA00023136"/>
    </source>
</evidence>
<dbReference type="InterPro" id="IPR001264">
    <property type="entry name" value="Glyco_trans_51"/>
</dbReference>
<sequence length="751" mass="83864">MKRESKKNQLQPEDIKRYTRNFWKFIIGIIAFGFLFIFSVRLGLFGKLPSFSDLENPKSNLASEVITEDNKVLGTYYIQNRSNVKYSELSPYLIHALISTEDKRFYDHSGIDYTRTFTVIFHTLTGNKQGGSTITQQLALNLFSDGRAKSAPKRIIQKFQEWITAVRLERNYTKEEIITMYFNTVDFGAYNTYGIKSAARTYFNTTPDKLTADQAALLVGMLKGPGVYSPVRYPQNALARRNTVLDNMNKANFISTEEEASAQAKPLGLQLKIANYGEGLAPYFRAVLKEEIKKEFSKLSITKSDGTPYDLDRDGLKIYTTINMSMQQYAEDAQKEWMKSLQGKFAVQWKNKDPFKGDKAKLLTTGMRRSERYRVLKENGLSEDEIKKAFQVKVPMSIFTWKGSVDTVMAPIDSIKYNKLMLRNAMMSMEPKTGHIKAWVGGINFEHFKYDQVKMGTRQVGSTAKPFTYAVAVDNGYSPCYSIPNYQQTYGNWTPRGTAEGGNPITLANALALSQNYATAYLVNQVTPEAVAALTKRMGITSDVPNYPSISLGAYEASVFDMVGAYSAFVNHGTWIEPNAILRIEDKNGTPIYEKAPKVVKALNSESAYIIVDMLKSVVSKGTGRRIQWKYHLTNPIGGKTGTTNDNADAWFIGITPELVSGVWTGAEDRSISFANMQDGQGAAAAMPVFALYMQKVYADKNLNYTKGDFELPEGGLTRVVDCSKYWGGGGSSGADSTGSESNLNDDRLGF</sequence>
<dbReference type="InterPro" id="IPR050396">
    <property type="entry name" value="Glycosyltr_51/Transpeptidase"/>
</dbReference>
<keyword evidence="10" id="KW-0378">Hydrolase</keyword>
<dbReference type="PANTHER" id="PTHR32282">
    <property type="entry name" value="BINDING PROTEIN TRANSPEPTIDASE, PUTATIVE-RELATED"/>
    <property type="match status" value="1"/>
</dbReference>
<evidence type="ECO:0000259" key="21">
    <source>
        <dbReference type="Pfam" id="PF00912"/>
    </source>
</evidence>
<evidence type="ECO:0000256" key="10">
    <source>
        <dbReference type="ARBA" id="ARBA00022801"/>
    </source>
</evidence>
<dbReference type="RefSeq" id="WP_132769164.1">
    <property type="nucleotide sequence ID" value="NZ_JAOQNK010000001.1"/>
</dbReference>
<evidence type="ECO:0000256" key="9">
    <source>
        <dbReference type="ARBA" id="ARBA00022679"/>
    </source>
</evidence>
<dbReference type="PANTHER" id="PTHR32282:SF11">
    <property type="entry name" value="PENICILLIN-BINDING PROTEIN 1B"/>
    <property type="match status" value="1"/>
</dbReference>
<evidence type="ECO:0000256" key="12">
    <source>
        <dbReference type="ARBA" id="ARBA00022984"/>
    </source>
</evidence>
<dbReference type="Pfam" id="PF00905">
    <property type="entry name" value="Transpeptidase"/>
    <property type="match status" value="1"/>
</dbReference>
<comment type="catalytic activity">
    <reaction evidence="17">
        <text>[GlcNAc-(1-&gt;4)-Mur2Ac(oyl-L-Ala-gamma-D-Glu-L-Lys-D-Ala-D-Ala)](n)-di-trans,octa-cis-undecaprenyl diphosphate + beta-D-GlcNAc-(1-&gt;4)-Mur2Ac(oyl-L-Ala-gamma-D-Glu-L-Lys-D-Ala-D-Ala)-di-trans,octa-cis-undecaprenyl diphosphate = [GlcNAc-(1-&gt;4)-Mur2Ac(oyl-L-Ala-gamma-D-Glu-L-Lys-D-Ala-D-Ala)](n+1)-di-trans,octa-cis-undecaprenyl diphosphate + di-trans,octa-cis-undecaprenyl diphosphate + H(+)</text>
        <dbReference type="Rhea" id="RHEA:23708"/>
        <dbReference type="Rhea" id="RHEA-COMP:9602"/>
        <dbReference type="Rhea" id="RHEA-COMP:9603"/>
        <dbReference type="ChEBI" id="CHEBI:15378"/>
        <dbReference type="ChEBI" id="CHEBI:58405"/>
        <dbReference type="ChEBI" id="CHEBI:60033"/>
        <dbReference type="ChEBI" id="CHEBI:78435"/>
        <dbReference type="EC" id="2.4.99.28"/>
    </reaction>
</comment>
<evidence type="ECO:0000256" key="14">
    <source>
        <dbReference type="ARBA" id="ARBA00023268"/>
    </source>
</evidence>
<comment type="catalytic activity">
    <reaction evidence="16">
        <text>Preferential cleavage: (Ac)2-L-Lys-D-Ala-|-D-Ala. Also transpeptidation of peptidyl-alanyl moieties that are N-acyl substituents of D-alanine.</text>
        <dbReference type="EC" id="3.4.16.4"/>
    </reaction>
</comment>
<feature type="domain" description="Penicillin-binding protein transpeptidase" evidence="20">
    <location>
        <begin position="428"/>
        <end position="658"/>
    </location>
</feature>
<evidence type="ECO:0000256" key="1">
    <source>
        <dbReference type="ARBA" id="ARBA00004236"/>
    </source>
</evidence>
<dbReference type="Proteomes" id="UP001409291">
    <property type="component" value="Unassembled WGS sequence"/>
</dbReference>
<dbReference type="Gene3D" id="3.40.710.10">
    <property type="entry name" value="DD-peptidase/beta-lactamase superfamily"/>
    <property type="match status" value="1"/>
</dbReference>
<keyword evidence="9 22" id="KW-0808">Transferase</keyword>
<protein>
    <submittedName>
        <fullName evidence="22">Transglycosylase domain-containing protein</fullName>
        <ecNumber evidence="22">2.4.-.-</ecNumber>
    </submittedName>
</protein>
<dbReference type="SUPFAM" id="SSF53955">
    <property type="entry name" value="Lysozyme-like"/>
    <property type="match status" value="1"/>
</dbReference>
<evidence type="ECO:0000256" key="15">
    <source>
        <dbReference type="ARBA" id="ARBA00023316"/>
    </source>
</evidence>
<dbReference type="SUPFAM" id="SSF56601">
    <property type="entry name" value="beta-lactamase/transpeptidase-like"/>
    <property type="match status" value="1"/>
</dbReference>
<evidence type="ECO:0000256" key="4">
    <source>
        <dbReference type="ARBA" id="ARBA00007739"/>
    </source>
</evidence>
<comment type="pathway">
    <text evidence="2">Cell wall biogenesis; peptidoglycan biosynthesis.</text>
</comment>
<accession>A0ABV0BRZ5</accession>
<dbReference type="EC" id="2.4.-.-" evidence="22"/>
<comment type="similarity">
    <text evidence="3">In the C-terminal section; belongs to the transpeptidase family.</text>
</comment>
<keyword evidence="14" id="KW-0511">Multifunctional enzyme</keyword>
<comment type="similarity">
    <text evidence="4">In the N-terminal section; belongs to the glycosyltransferase 51 family.</text>
</comment>
<dbReference type="GO" id="GO:0016757">
    <property type="term" value="F:glycosyltransferase activity"/>
    <property type="evidence" value="ECO:0007669"/>
    <property type="project" value="UniProtKB-KW"/>
</dbReference>
<feature type="transmembrane region" description="Helical" evidence="19">
    <location>
        <begin position="21"/>
        <end position="44"/>
    </location>
</feature>
<evidence type="ECO:0000256" key="16">
    <source>
        <dbReference type="ARBA" id="ARBA00034000"/>
    </source>
</evidence>
<evidence type="ECO:0000256" key="6">
    <source>
        <dbReference type="ARBA" id="ARBA00022645"/>
    </source>
</evidence>
<evidence type="ECO:0000313" key="22">
    <source>
        <dbReference type="EMBL" id="MEN5376948.1"/>
    </source>
</evidence>
<gene>
    <name evidence="22" type="ORF">ABE541_06710</name>
</gene>
<keyword evidence="5" id="KW-1003">Cell membrane</keyword>
<evidence type="ECO:0000256" key="2">
    <source>
        <dbReference type="ARBA" id="ARBA00004752"/>
    </source>
</evidence>
<keyword evidence="23" id="KW-1185">Reference proteome</keyword>
<evidence type="ECO:0000259" key="20">
    <source>
        <dbReference type="Pfam" id="PF00905"/>
    </source>
</evidence>
<feature type="domain" description="Glycosyl transferase family 51" evidence="21">
    <location>
        <begin position="71"/>
        <end position="248"/>
    </location>
</feature>
<evidence type="ECO:0000256" key="3">
    <source>
        <dbReference type="ARBA" id="ARBA00007090"/>
    </source>
</evidence>
<keyword evidence="15" id="KW-0961">Cell wall biogenesis/degradation</keyword>
<dbReference type="InterPro" id="IPR036950">
    <property type="entry name" value="PBP_transglycosylase"/>
</dbReference>
<evidence type="ECO:0000256" key="18">
    <source>
        <dbReference type="SAM" id="MobiDB-lite"/>
    </source>
</evidence>
<keyword evidence="19" id="KW-0812">Transmembrane</keyword>
<evidence type="ECO:0000256" key="7">
    <source>
        <dbReference type="ARBA" id="ARBA00022670"/>
    </source>
</evidence>
<dbReference type="InterPro" id="IPR023346">
    <property type="entry name" value="Lysozyme-like_dom_sf"/>
</dbReference>
<dbReference type="Pfam" id="PF00912">
    <property type="entry name" value="Transgly"/>
    <property type="match status" value="1"/>
</dbReference>
<dbReference type="InterPro" id="IPR001460">
    <property type="entry name" value="PCN-bd_Tpept"/>
</dbReference>
<evidence type="ECO:0000256" key="5">
    <source>
        <dbReference type="ARBA" id="ARBA00022475"/>
    </source>
</evidence>
<keyword evidence="6" id="KW-0121">Carboxypeptidase</keyword>
<dbReference type="Gene3D" id="1.10.3810.10">
    <property type="entry name" value="Biosynthetic peptidoglycan transglycosylase-like"/>
    <property type="match status" value="1"/>
</dbReference>
<evidence type="ECO:0000256" key="11">
    <source>
        <dbReference type="ARBA" id="ARBA00022960"/>
    </source>
</evidence>
<dbReference type="InterPro" id="IPR012338">
    <property type="entry name" value="Beta-lactam/transpept-like"/>
</dbReference>
<keyword evidence="7" id="KW-0645">Protease</keyword>
<feature type="region of interest" description="Disordered" evidence="18">
    <location>
        <begin position="731"/>
        <end position="751"/>
    </location>
</feature>
<comment type="subcellular location">
    <subcellularLocation>
        <location evidence="1">Cell membrane</location>
    </subcellularLocation>
</comment>
<keyword evidence="11" id="KW-0133">Cell shape</keyword>
<evidence type="ECO:0000256" key="17">
    <source>
        <dbReference type="ARBA" id="ARBA00049902"/>
    </source>
</evidence>
<keyword evidence="19" id="KW-1133">Transmembrane helix</keyword>
<dbReference type="EMBL" id="JBDJNQ010000002">
    <property type="protein sequence ID" value="MEN5376948.1"/>
    <property type="molecule type" value="Genomic_DNA"/>
</dbReference>
<keyword evidence="8 22" id="KW-0328">Glycosyltransferase</keyword>
<comment type="caution">
    <text evidence="22">The sequence shown here is derived from an EMBL/GenBank/DDBJ whole genome shotgun (WGS) entry which is preliminary data.</text>
</comment>
<organism evidence="22 23">
    <name type="scientific">Sphingobacterium kitahiroshimense</name>
    <dbReference type="NCBI Taxonomy" id="470446"/>
    <lineage>
        <taxon>Bacteria</taxon>
        <taxon>Pseudomonadati</taxon>
        <taxon>Bacteroidota</taxon>
        <taxon>Sphingobacteriia</taxon>
        <taxon>Sphingobacteriales</taxon>
        <taxon>Sphingobacteriaceae</taxon>
        <taxon>Sphingobacterium</taxon>
    </lineage>
</organism>
<name>A0ABV0BRZ5_9SPHI</name>
<proteinExistence type="inferred from homology"/>
<keyword evidence="13 19" id="KW-0472">Membrane</keyword>